<evidence type="ECO:0000256" key="3">
    <source>
        <dbReference type="PIRSR" id="PIRSR617939-1"/>
    </source>
</evidence>
<dbReference type="PANTHER" id="PTHR12935">
    <property type="entry name" value="GAMMA-GLUTAMYLCYCLOTRANSFERASE"/>
    <property type="match status" value="1"/>
</dbReference>
<comment type="caution">
    <text evidence="6">The sequence shown here is derived from an EMBL/GenBank/DDBJ whole genome shotgun (WGS) entry which is preliminary data.</text>
</comment>
<dbReference type="SUPFAM" id="SSF110857">
    <property type="entry name" value="Gamma-glutamyl cyclotransferase-like"/>
    <property type="match status" value="1"/>
</dbReference>
<reference evidence="6 7" key="1">
    <citation type="journal article" date="2023" name="Nat. Commun.">
        <title>Origin of minicircular mitochondrial genomes in red algae.</title>
        <authorList>
            <person name="Lee Y."/>
            <person name="Cho C.H."/>
            <person name="Lee Y.M."/>
            <person name="Park S.I."/>
            <person name="Yang J.H."/>
            <person name="West J.A."/>
            <person name="Bhattacharya D."/>
            <person name="Yoon H.S."/>
        </authorList>
    </citation>
    <scope>NUCLEOTIDE SEQUENCE [LARGE SCALE GENOMIC DNA]</scope>
    <source>
        <strain evidence="6 7">CCMP1338</strain>
        <tissue evidence="6">Whole cell</tissue>
    </source>
</reference>
<protein>
    <recommendedName>
        <fullName evidence="1">gamma-glutamylcyclotransferase</fullName>
        <ecNumber evidence="1">4.3.2.9</ecNumber>
    </recommendedName>
</protein>
<gene>
    <name evidence="6" type="ORF">NDN08_000613</name>
</gene>
<organism evidence="6 7">
    <name type="scientific">Rhodosorus marinus</name>
    <dbReference type="NCBI Taxonomy" id="101924"/>
    <lineage>
        <taxon>Eukaryota</taxon>
        <taxon>Rhodophyta</taxon>
        <taxon>Stylonematophyceae</taxon>
        <taxon>Stylonematales</taxon>
        <taxon>Stylonemataceae</taxon>
        <taxon>Rhodosorus</taxon>
    </lineage>
</organism>
<keyword evidence="5" id="KW-0812">Transmembrane</keyword>
<evidence type="ECO:0000313" key="7">
    <source>
        <dbReference type="Proteomes" id="UP001157974"/>
    </source>
</evidence>
<proteinExistence type="predicted"/>
<dbReference type="Proteomes" id="UP001157974">
    <property type="component" value="Unassembled WGS sequence"/>
</dbReference>
<feature type="transmembrane region" description="Helical" evidence="5">
    <location>
        <begin position="6"/>
        <end position="27"/>
    </location>
</feature>
<sequence length="210" mass="23409">MGRWSVSILSAILGISALTFVCGFWGWDDGKRVVKVMSQPERLVYFGYGSNLKGTRLQVSAPSAKFEGIARLDGFKLAFTTPSRRWGGAAADVLEAHGGIVYGAMWSIARSELLAVDDQESVNQGQYFRDFQYVDELDSGFRSTGRKIKVLLYRVREPQPTLIPSKVYLRVILAGAKEIGLPPDYVHTISLIKTTPYDNETLYELFMGRA</sequence>
<evidence type="ECO:0000256" key="5">
    <source>
        <dbReference type="SAM" id="Phobius"/>
    </source>
</evidence>
<keyword evidence="5" id="KW-1133">Transmembrane helix</keyword>
<dbReference type="EC" id="4.3.2.9" evidence="1"/>
<feature type="binding site" evidence="4">
    <location>
        <begin position="45"/>
        <end position="50"/>
    </location>
    <ligand>
        <name>substrate</name>
    </ligand>
</feature>
<evidence type="ECO:0000313" key="6">
    <source>
        <dbReference type="EMBL" id="KAJ8904084.1"/>
    </source>
</evidence>
<dbReference type="InterPro" id="IPR017939">
    <property type="entry name" value="G-Glutamylcylcotransferase"/>
</dbReference>
<dbReference type="Pfam" id="PF13772">
    <property type="entry name" value="AIG2_2"/>
    <property type="match status" value="1"/>
</dbReference>
<dbReference type="Gene3D" id="3.10.490.10">
    <property type="entry name" value="Gamma-glutamyl cyclotransferase-like"/>
    <property type="match status" value="1"/>
</dbReference>
<keyword evidence="7" id="KW-1185">Reference proteome</keyword>
<name>A0AAV8UNH0_9RHOD</name>
<evidence type="ECO:0000256" key="1">
    <source>
        <dbReference type="ARBA" id="ARBA00012346"/>
    </source>
</evidence>
<dbReference type="AlphaFoldDB" id="A0AAV8UNH0"/>
<evidence type="ECO:0000256" key="2">
    <source>
        <dbReference type="ARBA" id="ARBA00023239"/>
    </source>
</evidence>
<feature type="active site" description="Proton acceptor" evidence="3">
    <location>
        <position position="120"/>
    </location>
</feature>
<keyword evidence="2" id="KW-0456">Lyase</keyword>
<dbReference type="EMBL" id="JAMWBK010000006">
    <property type="protein sequence ID" value="KAJ8904084.1"/>
    <property type="molecule type" value="Genomic_DNA"/>
</dbReference>
<dbReference type="InterPro" id="IPR036568">
    <property type="entry name" value="GGCT-like_sf"/>
</dbReference>
<dbReference type="CDD" id="cd06661">
    <property type="entry name" value="GGCT_like"/>
    <property type="match status" value="1"/>
</dbReference>
<dbReference type="InterPro" id="IPR013024">
    <property type="entry name" value="GGCT-like"/>
</dbReference>
<dbReference type="GO" id="GO:0003839">
    <property type="term" value="F:gamma-glutamylcyclotransferase activity"/>
    <property type="evidence" value="ECO:0007669"/>
    <property type="project" value="UniProtKB-EC"/>
</dbReference>
<feature type="binding site" evidence="4">
    <location>
        <position position="168"/>
    </location>
    <ligand>
        <name>substrate</name>
    </ligand>
</feature>
<evidence type="ECO:0000256" key="4">
    <source>
        <dbReference type="PIRSR" id="PIRSR617939-2"/>
    </source>
</evidence>
<keyword evidence="5" id="KW-0472">Membrane</keyword>
<dbReference type="PANTHER" id="PTHR12935:SF0">
    <property type="entry name" value="GAMMA-GLUTAMYLCYCLOTRANSFERASE"/>
    <property type="match status" value="1"/>
</dbReference>
<accession>A0AAV8UNH0</accession>